<accession>A0A6C0GT59</accession>
<feature type="domain" description="Inosine/uridine-preferring nucleoside hydrolase" evidence="1">
    <location>
        <begin position="5"/>
        <end position="300"/>
    </location>
</feature>
<dbReference type="Pfam" id="PF01156">
    <property type="entry name" value="IU_nuc_hydro"/>
    <property type="match status" value="1"/>
</dbReference>
<dbReference type="Gene3D" id="3.90.245.10">
    <property type="entry name" value="Ribonucleoside hydrolase-like"/>
    <property type="match status" value="1"/>
</dbReference>
<evidence type="ECO:0000259" key="1">
    <source>
        <dbReference type="Pfam" id="PF01156"/>
    </source>
</evidence>
<dbReference type="InterPro" id="IPR052775">
    <property type="entry name" value="IUN_hydrolase"/>
</dbReference>
<keyword evidence="3" id="KW-1185">Reference proteome</keyword>
<organism evidence="2 3">
    <name type="scientific">Rhodocytophaga rosea</name>
    <dbReference type="NCBI Taxonomy" id="2704465"/>
    <lineage>
        <taxon>Bacteria</taxon>
        <taxon>Pseudomonadati</taxon>
        <taxon>Bacteroidota</taxon>
        <taxon>Cytophagia</taxon>
        <taxon>Cytophagales</taxon>
        <taxon>Rhodocytophagaceae</taxon>
        <taxon>Rhodocytophaga</taxon>
    </lineage>
</organism>
<proteinExistence type="predicted"/>
<dbReference type="RefSeq" id="WP_162447278.1">
    <property type="nucleotide sequence ID" value="NZ_CP048222.1"/>
</dbReference>
<evidence type="ECO:0000313" key="2">
    <source>
        <dbReference type="EMBL" id="QHT71339.1"/>
    </source>
</evidence>
<dbReference type="SUPFAM" id="SSF53590">
    <property type="entry name" value="Nucleoside hydrolase"/>
    <property type="match status" value="1"/>
</dbReference>
<dbReference type="InterPro" id="IPR001910">
    <property type="entry name" value="Inosine/uridine_hydrolase_dom"/>
</dbReference>
<dbReference type="AlphaFoldDB" id="A0A6C0GT59"/>
<protein>
    <submittedName>
        <fullName evidence="2">Nucleoside hydrolase</fullName>
    </submittedName>
</protein>
<name>A0A6C0GT59_9BACT</name>
<dbReference type="GO" id="GO:0016799">
    <property type="term" value="F:hydrolase activity, hydrolyzing N-glycosyl compounds"/>
    <property type="evidence" value="ECO:0007669"/>
    <property type="project" value="InterPro"/>
</dbReference>
<dbReference type="KEGG" id="rhoz:GXP67_34130"/>
<gene>
    <name evidence="2" type="ORF">GXP67_34130</name>
</gene>
<dbReference type="PANTHER" id="PTHR46190">
    <property type="entry name" value="SI:CH211-201H21.5-RELATED"/>
    <property type="match status" value="1"/>
</dbReference>
<reference evidence="2 3" key="1">
    <citation type="submission" date="2020-01" db="EMBL/GenBank/DDBJ databases">
        <authorList>
            <person name="Kim M.K."/>
        </authorList>
    </citation>
    <scope>NUCLEOTIDE SEQUENCE [LARGE SCALE GENOMIC DNA]</scope>
    <source>
        <strain evidence="2 3">172606-1</strain>
    </source>
</reference>
<dbReference type="PANTHER" id="PTHR46190:SF1">
    <property type="entry name" value="SI:CH211-201H21.5"/>
    <property type="match status" value="1"/>
</dbReference>
<sequence length="308" mass="33356">MRHFLIDTDTASDDALALILAVRENSIQVEAITLVAGNVPVEQGIQNALYTLELCQKQVPVYKGASKPLVRTLHTAQFVHGQDGMGDIGLPLQGRLPASGNAIEIMIDTIHRFAHQIEIVTLGPLTNLAIALLNDPSIAGKVKSCTIMGGIGYGHGNVTPVSEYNIWADPEAAQVVFQSGLPLKMVGWDISRTYAWFDQKLTQEFRAIGTPIAVFAMDIQGKVDTYATQSSKLPGFDLPDPIAMAIAIDESVATDTRRLYVEVIAADGLTRGQTVVDHTGILEKSPNVEVIMAASREKFLHMLRKALS</sequence>
<keyword evidence="2" id="KW-0378">Hydrolase</keyword>
<dbReference type="EMBL" id="CP048222">
    <property type="protein sequence ID" value="QHT71339.1"/>
    <property type="molecule type" value="Genomic_DNA"/>
</dbReference>
<evidence type="ECO:0000313" key="3">
    <source>
        <dbReference type="Proteomes" id="UP000480178"/>
    </source>
</evidence>
<dbReference type="InterPro" id="IPR036452">
    <property type="entry name" value="Ribo_hydro-like"/>
</dbReference>
<dbReference type="Proteomes" id="UP000480178">
    <property type="component" value="Chromosome"/>
</dbReference>
<dbReference type="CDD" id="cd02649">
    <property type="entry name" value="nuc_hydro_CeIAG"/>
    <property type="match status" value="1"/>
</dbReference>